<accession>A0A072TQS4</accession>
<dbReference type="EMBL" id="CM001224">
    <property type="protein sequence ID" value="KEH19762.1"/>
    <property type="molecule type" value="Genomic_DNA"/>
</dbReference>
<keyword evidence="1" id="KW-1133">Transmembrane helix</keyword>
<gene>
    <name evidence="2" type="ordered locus">MTR_8g467960</name>
</gene>
<dbReference type="EnsemblPlants" id="KEH19762">
    <property type="protein sequence ID" value="KEH19762"/>
    <property type="gene ID" value="MTR_8g467960"/>
</dbReference>
<keyword evidence="4" id="KW-1185">Reference proteome</keyword>
<protein>
    <submittedName>
        <fullName evidence="2">Transmembrane protein, putative</fullName>
    </submittedName>
</protein>
<proteinExistence type="predicted"/>
<keyword evidence="1 2" id="KW-0812">Transmembrane</keyword>
<evidence type="ECO:0000313" key="3">
    <source>
        <dbReference type="EnsemblPlants" id="KEH19762"/>
    </source>
</evidence>
<evidence type="ECO:0000313" key="4">
    <source>
        <dbReference type="Proteomes" id="UP000002051"/>
    </source>
</evidence>
<sequence>MEQFKRKTIIELRRSFYLLLDLLGIILKTSNVIVSSLVGQLPMQIIYGVENLDASSSIFNNYKANKPYKDVISVQFVRQRSPTIHSLTRVVCQTVRYEEEDDKEWKIGSERQSL</sequence>
<keyword evidence="1" id="KW-0472">Membrane</keyword>
<organism evidence="2 4">
    <name type="scientific">Medicago truncatula</name>
    <name type="common">Barrel medic</name>
    <name type="synonym">Medicago tribuloides</name>
    <dbReference type="NCBI Taxonomy" id="3880"/>
    <lineage>
        <taxon>Eukaryota</taxon>
        <taxon>Viridiplantae</taxon>
        <taxon>Streptophyta</taxon>
        <taxon>Embryophyta</taxon>
        <taxon>Tracheophyta</taxon>
        <taxon>Spermatophyta</taxon>
        <taxon>Magnoliopsida</taxon>
        <taxon>eudicotyledons</taxon>
        <taxon>Gunneridae</taxon>
        <taxon>Pentapetalae</taxon>
        <taxon>rosids</taxon>
        <taxon>fabids</taxon>
        <taxon>Fabales</taxon>
        <taxon>Fabaceae</taxon>
        <taxon>Papilionoideae</taxon>
        <taxon>50 kb inversion clade</taxon>
        <taxon>NPAAA clade</taxon>
        <taxon>Hologalegina</taxon>
        <taxon>IRL clade</taxon>
        <taxon>Trifolieae</taxon>
        <taxon>Medicago</taxon>
    </lineage>
</organism>
<reference evidence="2 4" key="2">
    <citation type="journal article" date="2014" name="BMC Genomics">
        <title>An improved genome release (version Mt4.0) for the model legume Medicago truncatula.</title>
        <authorList>
            <person name="Tang H."/>
            <person name="Krishnakumar V."/>
            <person name="Bidwell S."/>
            <person name="Rosen B."/>
            <person name="Chan A."/>
            <person name="Zhou S."/>
            <person name="Gentzbittel L."/>
            <person name="Childs K.L."/>
            <person name="Yandell M."/>
            <person name="Gundlach H."/>
            <person name="Mayer K.F."/>
            <person name="Schwartz D.C."/>
            <person name="Town C.D."/>
        </authorList>
    </citation>
    <scope>GENOME REANNOTATION</scope>
    <source>
        <strain evidence="2">A17</strain>
        <strain evidence="3 4">cv. Jemalong A17</strain>
    </source>
</reference>
<dbReference type="Proteomes" id="UP000002051">
    <property type="component" value="Chromosome 8"/>
</dbReference>
<reference evidence="2 4" key="1">
    <citation type="journal article" date="2011" name="Nature">
        <title>The Medicago genome provides insight into the evolution of rhizobial symbioses.</title>
        <authorList>
            <person name="Young N.D."/>
            <person name="Debelle F."/>
            <person name="Oldroyd G.E."/>
            <person name="Geurts R."/>
            <person name="Cannon S.B."/>
            <person name="Udvardi M.K."/>
            <person name="Benedito V.A."/>
            <person name="Mayer K.F."/>
            <person name="Gouzy J."/>
            <person name="Schoof H."/>
            <person name="Van de Peer Y."/>
            <person name="Proost S."/>
            <person name="Cook D.R."/>
            <person name="Meyers B.C."/>
            <person name="Spannagl M."/>
            <person name="Cheung F."/>
            <person name="De Mita S."/>
            <person name="Krishnakumar V."/>
            <person name="Gundlach H."/>
            <person name="Zhou S."/>
            <person name="Mudge J."/>
            <person name="Bharti A.K."/>
            <person name="Murray J.D."/>
            <person name="Naoumkina M.A."/>
            <person name="Rosen B."/>
            <person name="Silverstein K.A."/>
            <person name="Tang H."/>
            <person name="Rombauts S."/>
            <person name="Zhao P.X."/>
            <person name="Zhou P."/>
            <person name="Barbe V."/>
            <person name="Bardou P."/>
            <person name="Bechner M."/>
            <person name="Bellec A."/>
            <person name="Berger A."/>
            <person name="Berges H."/>
            <person name="Bidwell S."/>
            <person name="Bisseling T."/>
            <person name="Choisne N."/>
            <person name="Couloux A."/>
            <person name="Denny R."/>
            <person name="Deshpande S."/>
            <person name="Dai X."/>
            <person name="Doyle J.J."/>
            <person name="Dudez A.M."/>
            <person name="Farmer A.D."/>
            <person name="Fouteau S."/>
            <person name="Franken C."/>
            <person name="Gibelin C."/>
            <person name="Gish J."/>
            <person name="Goldstein S."/>
            <person name="Gonzalez A.J."/>
            <person name="Green P.J."/>
            <person name="Hallab A."/>
            <person name="Hartog M."/>
            <person name="Hua A."/>
            <person name="Humphray S.J."/>
            <person name="Jeong D.H."/>
            <person name="Jing Y."/>
            <person name="Jocker A."/>
            <person name="Kenton S.M."/>
            <person name="Kim D.J."/>
            <person name="Klee K."/>
            <person name="Lai H."/>
            <person name="Lang C."/>
            <person name="Lin S."/>
            <person name="Macmil S.L."/>
            <person name="Magdelenat G."/>
            <person name="Matthews L."/>
            <person name="McCorrison J."/>
            <person name="Monaghan E.L."/>
            <person name="Mun J.H."/>
            <person name="Najar F.Z."/>
            <person name="Nicholson C."/>
            <person name="Noirot C."/>
            <person name="O'Bleness M."/>
            <person name="Paule C.R."/>
            <person name="Poulain J."/>
            <person name="Prion F."/>
            <person name="Qin B."/>
            <person name="Qu C."/>
            <person name="Retzel E.F."/>
            <person name="Riddle C."/>
            <person name="Sallet E."/>
            <person name="Samain S."/>
            <person name="Samson N."/>
            <person name="Sanders I."/>
            <person name="Saurat O."/>
            <person name="Scarpelli C."/>
            <person name="Schiex T."/>
            <person name="Segurens B."/>
            <person name="Severin A.J."/>
            <person name="Sherrier D.J."/>
            <person name="Shi R."/>
            <person name="Sims S."/>
            <person name="Singer S.R."/>
            <person name="Sinharoy S."/>
            <person name="Sterck L."/>
            <person name="Viollet A."/>
            <person name="Wang B.B."/>
            <person name="Wang K."/>
            <person name="Wang M."/>
            <person name="Wang X."/>
            <person name="Warfsmann J."/>
            <person name="Weissenbach J."/>
            <person name="White D.D."/>
            <person name="White J.D."/>
            <person name="Wiley G.B."/>
            <person name="Wincker P."/>
            <person name="Xing Y."/>
            <person name="Yang L."/>
            <person name="Yao Z."/>
            <person name="Ying F."/>
            <person name="Zhai J."/>
            <person name="Zhou L."/>
            <person name="Zuber A."/>
            <person name="Denarie J."/>
            <person name="Dixon R.A."/>
            <person name="May G.D."/>
            <person name="Schwartz D.C."/>
            <person name="Rogers J."/>
            <person name="Quetier F."/>
            <person name="Town C.D."/>
            <person name="Roe B.A."/>
        </authorList>
    </citation>
    <scope>NUCLEOTIDE SEQUENCE [LARGE SCALE GENOMIC DNA]</scope>
    <source>
        <strain evidence="2">A17</strain>
        <strain evidence="3 4">cv. Jemalong A17</strain>
    </source>
</reference>
<evidence type="ECO:0000313" key="2">
    <source>
        <dbReference type="EMBL" id="KEH19762.1"/>
    </source>
</evidence>
<dbReference type="AlphaFoldDB" id="A0A072TQS4"/>
<evidence type="ECO:0000256" key="1">
    <source>
        <dbReference type="SAM" id="Phobius"/>
    </source>
</evidence>
<reference evidence="3" key="3">
    <citation type="submission" date="2015-04" db="UniProtKB">
        <authorList>
            <consortium name="EnsemblPlants"/>
        </authorList>
    </citation>
    <scope>IDENTIFICATION</scope>
    <source>
        <strain evidence="3">cv. Jemalong A17</strain>
    </source>
</reference>
<feature type="transmembrane region" description="Helical" evidence="1">
    <location>
        <begin position="16"/>
        <end position="38"/>
    </location>
</feature>
<name>A0A072TQS4_MEDTR</name>
<dbReference type="HOGENOM" id="CLU_2124793_0_0_1"/>